<dbReference type="CDD" id="cd01743">
    <property type="entry name" value="GATase1_Anthranilate_Synthase"/>
    <property type="match status" value="1"/>
</dbReference>
<dbReference type="EMBL" id="HBIJ01000629">
    <property type="protein sequence ID" value="CAE0359745.1"/>
    <property type="molecule type" value="Transcribed_RNA"/>
</dbReference>
<dbReference type="GO" id="GO:0000162">
    <property type="term" value="P:L-tryptophan biosynthetic process"/>
    <property type="evidence" value="ECO:0007669"/>
    <property type="project" value="InterPro"/>
</dbReference>
<evidence type="ECO:0000313" key="11">
    <source>
        <dbReference type="EMBL" id="CAE0359745.1"/>
    </source>
</evidence>
<dbReference type="SUPFAM" id="SSF52317">
    <property type="entry name" value="Class I glutamine amidotransferase-like"/>
    <property type="match status" value="1"/>
</dbReference>
<feature type="compositionally biased region" description="Low complexity" evidence="7">
    <location>
        <begin position="797"/>
        <end position="816"/>
    </location>
</feature>
<keyword evidence="3" id="KW-0289">Folate biosynthesis</keyword>
<dbReference type="InterPro" id="IPR019999">
    <property type="entry name" value="Anth_synth_I-like"/>
</dbReference>
<dbReference type="InterPro" id="IPR010112">
    <property type="entry name" value="TrpE-G_bact"/>
</dbReference>
<evidence type="ECO:0000256" key="5">
    <source>
        <dbReference type="ARBA" id="ARBA00031329"/>
    </source>
</evidence>
<dbReference type="UniPathway" id="UPA00077">
    <property type="reaction ID" value="UER00149"/>
</dbReference>
<dbReference type="PRINTS" id="PR00096">
    <property type="entry name" value="GATASE"/>
</dbReference>
<keyword evidence="4" id="KW-0315">Glutamine amidotransferase</keyword>
<feature type="domain" description="Chorismate-utilising enzyme C-terminal" evidence="9">
    <location>
        <begin position="288"/>
        <end position="549"/>
    </location>
</feature>
<dbReference type="Gene3D" id="3.60.120.10">
    <property type="entry name" value="Anthranilate synthase"/>
    <property type="match status" value="1"/>
</dbReference>
<evidence type="ECO:0000259" key="8">
    <source>
        <dbReference type="Pfam" id="PF00117"/>
    </source>
</evidence>
<evidence type="ECO:0000259" key="9">
    <source>
        <dbReference type="Pfam" id="PF00425"/>
    </source>
</evidence>
<dbReference type="InterPro" id="IPR029062">
    <property type="entry name" value="Class_I_gatase-like"/>
</dbReference>
<organism evidence="11">
    <name type="scientific">Aureoumbra lagunensis</name>
    <dbReference type="NCBI Taxonomy" id="44058"/>
    <lineage>
        <taxon>Eukaryota</taxon>
        <taxon>Sar</taxon>
        <taxon>Stramenopiles</taxon>
        <taxon>Ochrophyta</taxon>
        <taxon>Pelagophyceae</taxon>
        <taxon>Pelagomonadales</taxon>
        <taxon>Aureoumbra</taxon>
    </lineage>
</organism>
<gene>
    <name evidence="11" type="ORF">ALAG00032_LOCUS474</name>
</gene>
<comment type="catalytic activity">
    <reaction evidence="1">
        <text>chorismate + L-glutamine = 4-amino-4-deoxychorismate + L-glutamate</text>
        <dbReference type="Rhea" id="RHEA:11672"/>
        <dbReference type="ChEBI" id="CHEBI:29748"/>
        <dbReference type="ChEBI" id="CHEBI:29985"/>
        <dbReference type="ChEBI" id="CHEBI:58359"/>
        <dbReference type="ChEBI" id="CHEBI:58406"/>
        <dbReference type="EC" id="2.6.1.85"/>
    </reaction>
</comment>
<dbReference type="PROSITE" id="PS51273">
    <property type="entry name" value="GATASE_TYPE_1"/>
    <property type="match status" value="1"/>
</dbReference>
<dbReference type="PRINTS" id="PR00097">
    <property type="entry name" value="ANTSNTHASEII"/>
</dbReference>
<proteinExistence type="predicted"/>
<evidence type="ECO:0000259" key="10">
    <source>
        <dbReference type="Pfam" id="PF04715"/>
    </source>
</evidence>
<dbReference type="SUPFAM" id="SSF56322">
    <property type="entry name" value="ADC synthase"/>
    <property type="match status" value="1"/>
</dbReference>
<feature type="region of interest" description="Disordered" evidence="7">
    <location>
        <begin position="789"/>
        <end position="816"/>
    </location>
</feature>
<evidence type="ECO:0000256" key="4">
    <source>
        <dbReference type="ARBA" id="ARBA00022962"/>
    </source>
</evidence>
<dbReference type="InterPro" id="IPR006805">
    <property type="entry name" value="Anth_synth_I_N"/>
</dbReference>
<evidence type="ECO:0000256" key="1">
    <source>
        <dbReference type="ARBA" id="ARBA00001000"/>
    </source>
</evidence>
<dbReference type="PANTHER" id="PTHR11236:SF9">
    <property type="entry name" value="ANTHRANILATE SYNTHASE COMPONENT 1"/>
    <property type="match status" value="1"/>
</dbReference>
<dbReference type="NCBIfam" id="TIGR01815">
    <property type="entry name" value="TrpE-clade3"/>
    <property type="match status" value="1"/>
</dbReference>
<protein>
    <recommendedName>
        <fullName evidence="6">p-aminobenzoic acid synthase</fullName>
    </recommendedName>
    <alternativeName>
        <fullName evidence="5">Para-aminobenzoate synthase</fullName>
    </alternativeName>
</protein>
<dbReference type="Pfam" id="PF00425">
    <property type="entry name" value="Chorismate_bind"/>
    <property type="match status" value="1"/>
</dbReference>
<dbReference type="InterPro" id="IPR006221">
    <property type="entry name" value="TrpG/PapA_dom"/>
</dbReference>
<comment type="pathway">
    <text evidence="2">Cofactor biosynthesis; tetrahydrofolate biosynthesis; 4-aminobenzoate from chorismate: step 1/2.</text>
</comment>
<evidence type="ECO:0000256" key="6">
    <source>
        <dbReference type="ARBA" id="ARBA00031904"/>
    </source>
</evidence>
<name>A0A7S3NIG5_9STRA</name>
<dbReference type="Gene3D" id="3.40.50.880">
    <property type="match status" value="1"/>
</dbReference>
<dbReference type="InterPro" id="IPR005801">
    <property type="entry name" value="ADC_synthase"/>
</dbReference>
<dbReference type="PANTHER" id="PTHR11236">
    <property type="entry name" value="AMINOBENZOATE/ANTHRANILATE SYNTHASE"/>
    <property type="match status" value="1"/>
</dbReference>
<evidence type="ECO:0000256" key="7">
    <source>
        <dbReference type="SAM" id="MobiDB-lite"/>
    </source>
</evidence>
<dbReference type="Pfam" id="PF04715">
    <property type="entry name" value="Anth_synt_I_N"/>
    <property type="match status" value="1"/>
</dbReference>
<accession>A0A7S3NIG5</accession>
<evidence type="ECO:0000256" key="2">
    <source>
        <dbReference type="ARBA" id="ARBA00005009"/>
    </source>
</evidence>
<dbReference type="NCBIfam" id="NF010081">
    <property type="entry name" value="PRK13566.1"/>
    <property type="match status" value="1"/>
</dbReference>
<dbReference type="InterPro" id="IPR015890">
    <property type="entry name" value="Chorismate_C"/>
</dbReference>
<dbReference type="GO" id="GO:0046656">
    <property type="term" value="P:folic acid biosynthetic process"/>
    <property type="evidence" value="ECO:0007669"/>
    <property type="project" value="UniProtKB-KW"/>
</dbReference>
<reference evidence="11" key="1">
    <citation type="submission" date="2021-01" db="EMBL/GenBank/DDBJ databases">
        <authorList>
            <person name="Corre E."/>
            <person name="Pelletier E."/>
            <person name="Niang G."/>
            <person name="Scheremetjew M."/>
            <person name="Finn R."/>
            <person name="Kale V."/>
            <person name="Holt S."/>
            <person name="Cochrane G."/>
            <person name="Meng A."/>
            <person name="Brown T."/>
            <person name="Cohen L."/>
        </authorList>
    </citation>
    <scope>NUCLEOTIDE SEQUENCE</scope>
    <source>
        <strain evidence="11">CCMP1510</strain>
    </source>
</reference>
<dbReference type="AlphaFoldDB" id="A0A7S3NIG5"/>
<sequence length="816" mass="89953">MVYKKKSLIKLQATEQVPKLGAPRGLPTDGTYATAGGVGVTRTVRSLSKSEASVEVEALIDALDEREGVLLASSYEVPNRYARWTVGFASPPLVLSGTARNFEFRALNARGQLMLDMFTPTLQACDAVATLEKKNANILLGTVAMPSNVVRAEEERSKEPSLLSIVRTCVETLYHPDDAQLGLYGAFGYDLMFQFEPLIAPVLKRNPKQRDLVLFLPDEILVVDQRENTAWQVRYDFSWCMPGAFQVQDTATIMLDDENKKYETFSTSNKQNISSSTFEEELRDMAKGEFAALVERAKLQFACGNLFEVVLSQQWREPLANAKPSALFRELRQRNPSPYGFLMNLGQDEYLVGASPEMYVRVERSDPSSQKLRVETCPISGTIARGADALEDANQVRLLLASAKDESELTMCTDVDRNDKSRVCEPGSVAVLGRRQIEMYSKLIHTVDHVEGYLRSGFDALDAFLCHAWAVTVTGAPKVWAARFIEANERSPRNWYGGAVGHVGFDGSMNTGLTLRTIHVQNGYAAIRAGATLLYDSEPMAEEAETELKAAAMRETIRTVKANEQQISSSQPKLKNKITPNILAGIDKRVLLIDHEDSFVHTLANYLRQTGAQVRVCRFGTAAITALTNEHWDLAVLSPGPGRPIDFNLSSTISLALERRIPLFGVCLGLQGMVEYYGGRLGTLAAPVHGKPASVKQLESHLSENTILDGLPNTFEVARYHSLFADDVPHELIVTAVTSDDDCVMALQHKSLPLAAVQFHPESILTSPRHGLRILANCLTRLRFDDDDQTQKDNTLSGTSSSVIEQQSSSGTTIPS</sequence>
<feature type="domain" description="Glutamine amidotransferase" evidence="8">
    <location>
        <begin position="591"/>
        <end position="779"/>
    </location>
</feature>
<dbReference type="GO" id="GO:0046654">
    <property type="term" value="P:tetrahydrofolate biosynthetic process"/>
    <property type="evidence" value="ECO:0007669"/>
    <property type="project" value="UniProtKB-UniPathway"/>
</dbReference>
<dbReference type="InterPro" id="IPR017926">
    <property type="entry name" value="GATASE"/>
</dbReference>
<feature type="domain" description="Anthranilate synthase component I N-terminal" evidence="10">
    <location>
        <begin position="58"/>
        <end position="229"/>
    </location>
</feature>
<dbReference type="Pfam" id="PF00117">
    <property type="entry name" value="GATase"/>
    <property type="match status" value="1"/>
</dbReference>
<dbReference type="GO" id="GO:0046820">
    <property type="term" value="F:4-amino-4-deoxychorismate synthase activity"/>
    <property type="evidence" value="ECO:0007669"/>
    <property type="project" value="UniProtKB-EC"/>
</dbReference>
<evidence type="ECO:0000256" key="3">
    <source>
        <dbReference type="ARBA" id="ARBA00022909"/>
    </source>
</evidence>
<dbReference type="GO" id="GO:0004049">
    <property type="term" value="F:anthranilate synthase activity"/>
    <property type="evidence" value="ECO:0007669"/>
    <property type="project" value="InterPro"/>
</dbReference>